<keyword evidence="2" id="KW-1185">Reference proteome</keyword>
<reference evidence="1 2" key="1">
    <citation type="submission" date="2017-09" db="EMBL/GenBank/DDBJ databases">
        <title>WGS assembly of Aquilegia coerulea Goldsmith.</title>
        <authorList>
            <person name="Hodges S."/>
            <person name="Kramer E."/>
            <person name="Nordborg M."/>
            <person name="Tomkins J."/>
            <person name="Borevitz J."/>
            <person name="Derieg N."/>
            <person name="Yan J."/>
            <person name="Mihaltcheva S."/>
            <person name="Hayes R.D."/>
            <person name="Rokhsar D."/>
        </authorList>
    </citation>
    <scope>NUCLEOTIDE SEQUENCE [LARGE SCALE GENOMIC DNA]</scope>
    <source>
        <strain evidence="2">cv. Goldsmith</strain>
    </source>
</reference>
<organism evidence="1 2">
    <name type="scientific">Aquilegia coerulea</name>
    <name type="common">Rocky mountain columbine</name>
    <dbReference type="NCBI Taxonomy" id="218851"/>
    <lineage>
        <taxon>Eukaryota</taxon>
        <taxon>Viridiplantae</taxon>
        <taxon>Streptophyta</taxon>
        <taxon>Embryophyta</taxon>
        <taxon>Tracheophyta</taxon>
        <taxon>Spermatophyta</taxon>
        <taxon>Magnoliopsida</taxon>
        <taxon>Ranunculales</taxon>
        <taxon>Ranunculaceae</taxon>
        <taxon>Thalictroideae</taxon>
        <taxon>Aquilegia</taxon>
    </lineage>
</organism>
<protein>
    <submittedName>
        <fullName evidence="1">Uncharacterized protein</fullName>
    </submittedName>
</protein>
<proteinExistence type="predicted"/>
<gene>
    <name evidence="1" type="ORF">AQUCO_00100598v1</name>
</gene>
<dbReference type="AlphaFoldDB" id="A0A2G5FB52"/>
<dbReference type="Proteomes" id="UP000230069">
    <property type="component" value="Unassembled WGS sequence"/>
</dbReference>
<name>A0A2G5FB52_AQUCA</name>
<accession>A0A2G5FB52</accession>
<dbReference type="EMBL" id="KZ305018">
    <property type="protein sequence ID" value="PIA65222.1"/>
    <property type="molecule type" value="Genomic_DNA"/>
</dbReference>
<dbReference type="InParanoid" id="A0A2G5FB52"/>
<evidence type="ECO:0000313" key="1">
    <source>
        <dbReference type="EMBL" id="PIA65222.1"/>
    </source>
</evidence>
<evidence type="ECO:0000313" key="2">
    <source>
        <dbReference type="Proteomes" id="UP000230069"/>
    </source>
</evidence>
<sequence length="75" mass="8614">MVDTSDHITVFCRHSIDVVCFNQSSFFVQCLLISIPKSLLCHTFDQKLQLGRDMILYQNKLTVISFVGQLSYTLL</sequence>